<keyword evidence="10" id="KW-1185">Reference proteome</keyword>
<comment type="caution">
    <text evidence="9">The sequence shown here is derived from an EMBL/GenBank/DDBJ whole genome shotgun (WGS) entry which is preliminary data.</text>
</comment>
<gene>
    <name evidence="7" type="primary">tpiA</name>
    <name evidence="9" type="ORF">Pan54_05330</name>
</gene>
<dbReference type="GO" id="GO:0019563">
    <property type="term" value="P:glycerol catabolic process"/>
    <property type="evidence" value="ECO:0007669"/>
    <property type="project" value="TreeGrafter"/>
</dbReference>
<organism evidence="9 10">
    <name type="scientific">Rubinisphaera italica</name>
    <dbReference type="NCBI Taxonomy" id="2527969"/>
    <lineage>
        <taxon>Bacteria</taxon>
        <taxon>Pseudomonadati</taxon>
        <taxon>Planctomycetota</taxon>
        <taxon>Planctomycetia</taxon>
        <taxon>Planctomycetales</taxon>
        <taxon>Planctomycetaceae</taxon>
        <taxon>Rubinisphaera</taxon>
    </lineage>
</organism>
<evidence type="ECO:0000256" key="5">
    <source>
        <dbReference type="ARBA" id="ARBA00023152"/>
    </source>
</evidence>
<evidence type="ECO:0000313" key="10">
    <source>
        <dbReference type="Proteomes" id="UP000316095"/>
    </source>
</evidence>
<feature type="binding site" evidence="7">
    <location>
        <begin position="9"/>
        <end position="11"/>
    </location>
    <ligand>
        <name>substrate</name>
    </ligand>
</feature>
<dbReference type="GO" id="GO:0006094">
    <property type="term" value="P:gluconeogenesis"/>
    <property type="evidence" value="ECO:0007669"/>
    <property type="project" value="UniProtKB-UniRule"/>
</dbReference>
<evidence type="ECO:0000256" key="2">
    <source>
        <dbReference type="ARBA" id="ARBA00007422"/>
    </source>
</evidence>
<dbReference type="PROSITE" id="PS00171">
    <property type="entry name" value="TIM_1"/>
    <property type="match status" value="1"/>
</dbReference>
<comment type="subunit">
    <text evidence="7 8">Homodimer.</text>
</comment>
<dbReference type="SUPFAM" id="SSF51351">
    <property type="entry name" value="Triosephosphate isomerase (TIM)"/>
    <property type="match status" value="1"/>
</dbReference>
<comment type="catalytic activity">
    <reaction evidence="7 8">
        <text>D-glyceraldehyde 3-phosphate = dihydroxyacetone phosphate</text>
        <dbReference type="Rhea" id="RHEA:18585"/>
        <dbReference type="ChEBI" id="CHEBI:57642"/>
        <dbReference type="ChEBI" id="CHEBI:59776"/>
        <dbReference type="EC" id="5.3.1.1"/>
    </reaction>
</comment>
<evidence type="ECO:0000256" key="3">
    <source>
        <dbReference type="ARBA" id="ARBA00022432"/>
    </source>
</evidence>
<reference evidence="9 10" key="1">
    <citation type="submission" date="2019-02" db="EMBL/GenBank/DDBJ databases">
        <title>Deep-cultivation of Planctomycetes and their phenomic and genomic characterization uncovers novel biology.</title>
        <authorList>
            <person name="Wiegand S."/>
            <person name="Jogler M."/>
            <person name="Boedeker C."/>
            <person name="Pinto D."/>
            <person name="Vollmers J."/>
            <person name="Rivas-Marin E."/>
            <person name="Kohn T."/>
            <person name="Peeters S.H."/>
            <person name="Heuer A."/>
            <person name="Rast P."/>
            <person name="Oberbeckmann S."/>
            <person name="Bunk B."/>
            <person name="Jeske O."/>
            <person name="Meyerdierks A."/>
            <person name="Storesund J.E."/>
            <person name="Kallscheuer N."/>
            <person name="Luecker S."/>
            <person name="Lage O.M."/>
            <person name="Pohl T."/>
            <person name="Merkel B.J."/>
            <person name="Hornburger P."/>
            <person name="Mueller R.-W."/>
            <person name="Bruemmer F."/>
            <person name="Labrenz M."/>
            <person name="Spormann A.M."/>
            <person name="Op Den Camp H."/>
            <person name="Overmann J."/>
            <person name="Amann R."/>
            <person name="Jetten M.S.M."/>
            <person name="Mascher T."/>
            <person name="Medema M.H."/>
            <person name="Devos D.P."/>
            <person name="Kaster A.-K."/>
            <person name="Ovreas L."/>
            <person name="Rohde M."/>
            <person name="Galperin M.Y."/>
            <person name="Jogler C."/>
        </authorList>
    </citation>
    <scope>NUCLEOTIDE SEQUENCE [LARGE SCALE GENOMIC DNA]</scope>
    <source>
        <strain evidence="9 10">Pan54</strain>
    </source>
</reference>
<dbReference type="RefSeq" id="WP_146502009.1">
    <property type="nucleotide sequence ID" value="NZ_SJPG01000001.1"/>
</dbReference>
<dbReference type="PROSITE" id="PS51440">
    <property type="entry name" value="TIM_2"/>
    <property type="match status" value="1"/>
</dbReference>
<dbReference type="NCBIfam" id="TIGR00419">
    <property type="entry name" value="tim"/>
    <property type="match status" value="1"/>
</dbReference>
<dbReference type="GO" id="GO:0004807">
    <property type="term" value="F:triose-phosphate isomerase activity"/>
    <property type="evidence" value="ECO:0007669"/>
    <property type="project" value="UniProtKB-UniRule"/>
</dbReference>
<dbReference type="Pfam" id="PF00121">
    <property type="entry name" value="TIM"/>
    <property type="match status" value="1"/>
</dbReference>
<dbReference type="InterPro" id="IPR000652">
    <property type="entry name" value="Triosephosphate_isomerase"/>
</dbReference>
<dbReference type="GO" id="GO:0005829">
    <property type="term" value="C:cytosol"/>
    <property type="evidence" value="ECO:0007669"/>
    <property type="project" value="TreeGrafter"/>
</dbReference>
<sequence length="254" mass="26802">MRRPMIAGNWKMNTDLASGTELAKGLASHVAGKDSSVDVLVCPPFPYLQAIKEAVGDSGISVGAQNCYFEESGAFTGEVSVDMLQDIGCDWVILGHSERRHVLGECDGTINKKTKAAIAKNLGVVLCVGELLEERESDKTGEVLDTQMKGGLADVSEADLSKIIIAYEPVWAIGTGKTASPEQADQAHAHLRNWLSSNYSQAAAEAMRILYGGSVKPSNAEELLGQPNVDGALVGGASLTVDNFGPIIDAGRSK</sequence>
<comment type="subcellular location">
    <subcellularLocation>
        <location evidence="7 8">Cytoplasm</location>
    </subcellularLocation>
</comment>
<dbReference type="Proteomes" id="UP000316095">
    <property type="component" value="Unassembled WGS sequence"/>
</dbReference>
<keyword evidence="6 7" id="KW-0413">Isomerase</keyword>
<dbReference type="InterPro" id="IPR013785">
    <property type="entry name" value="Aldolase_TIM"/>
</dbReference>
<evidence type="ECO:0000313" key="9">
    <source>
        <dbReference type="EMBL" id="TWT59822.1"/>
    </source>
</evidence>
<dbReference type="GO" id="GO:0006096">
    <property type="term" value="P:glycolytic process"/>
    <property type="evidence" value="ECO:0007669"/>
    <property type="project" value="UniProtKB-UniRule"/>
</dbReference>
<name>A0A5C5XD26_9PLAN</name>
<dbReference type="GO" id="GO:0046166">
    <property type="term" value="P:glyceraldehyde-3-phosphate biosynthetic process"/>
    <property type="evidence" value="ECO:0007669"/>
    <property type="project" value="TreeGrafter"/>
</dbReference>
<comment type="similarity">
    <text evidence="2 7 8">Belongs to the triosephosphate isomerase family.</text>
</comment>
<dbReference type="InterPro" id="IPR035990">
    <property type="entry name" value="TIM_sf"/>
</dbReference>
<dbReference type="AlphaFoldDB" id="A0A5C5XD26"/>
<keyword evidence="5 7" id="KW-0324">Glycolysis</keyword>
<dbReference type="InterPro" id="IPR022896">
    <property type="entry name" value="TrioseP_Isoase_bac/euk"/>
</dbReference>
<feature type="active site" description="Proton acceptor" evidence="7">
    <location>
        <position position="168"/>
    </location>
</feature>
<dbReference type="OrthoDB" id="9809429at2"/>
<comment type="function">
    <text evidence="7">Involved in the gluconeogenesis. Catalyzes stereospecifically the conversion of dihydroxyacetone phosphate (DHAP) to D-glyceraldehyde-3-phosphate (G3P).</text>
</comment>
<dbReference type="EMBL" id="SJPG01000001">
    <property type="protein sequence ID" value="TWT59822.1"/>
    <property type="molecule type" value="Genomic_DNA"/>
</dbReference>
<dbReference type="UniPathway" id="UPA00138"/>
<dbReference type="PANTHER" id="PTHR21139:SF42">
    <property type="entry name" value="TRIOSEPHOSPHATE ISOMERASE"/>
    <property type="match status" value="1"/>
</dbReference>
<dbReference type="EC" id="5.3.1.1" evidence="7 8"/>
<evidence type="ECO:0000256" key="1">
    <source>
        <dbReference type="ARBA" id="ARBA00004680"/>
    </source>
</evidence>
<comment type="pathway">
    <text evidence="7 8">Carbohydrate biosynthesis; gluconeogenesis.</text>
</comment>
<feature type="binding site" evidence="7">
    <location>
        <begin position="235"/>
        <end position="236"/>
    </location>
    <ligand>
        <name>substrate</name>
    </ligand>
</feature>
<feature type="active site" description="Electrophile" evidence="7">
    <location>
        <position position="96"/>
    </location>
</feature>
<dbReference type="HAMAP" id="MF_00147_B">
    <property type="entry name" value="TIM_B"/>
    <property type="match status" value="1"/>
</dbReference>
<protein>
    <recommendedName>
        <fullName evidence="7 8">Triosephosphate isomerase</fullName>
        <shortName evidence="7">TIM</shortName>
        <shortName evidence="7">TPI</shortName>
        <ecNumber evidence="7 8">5.3.1.1</ecNumber>
    </recommendedName>
    <alternativeName>
        <fullName evidence="7">Triose-phosphate isomerase</fullName>
    </alternativeName>
</protein>
<dbReference type="FunFam" id="3.20.20.70:FF:000016">
    <property type="entry name" value="Triosephosphate isomerase"/>
    <property type="match status" value="1"/>
</dbReference>
<accession>A0A5C5XD26</accession>
<evidence type="ECO:0000256" key="7">
    <source>
        <dbReference type="HAMAP-Rule" id="MF_00147"/>
    </source>
</evidence>
<dbReference type="InterPro" id="IPR020861">
    <property type="entry name" value="Triosephosphate_isomerase_AS"/>
</dbReference>
<keyword evidence="4 7" id="KW-0963">Cytoplasm</keyword>
<dbReference type="PANTHER" id="PTHR21139">
    <property type="entry name" value="TRIOSEPHOSPHATE ISOMERASE"/>
    <property type="match status" value="1"/>
</dbReference>
<evidence type="ECO:0000256" key="6">
    <source>
        <dbReference type="ARBA" id="ARBA00023235"/>
    </source>
</evidence>
<feature type="binding site" evidence="7">
    <location>
        <position position="214"/>
    </location>
    <ligand>
        <name>substrate</name>
    </ligand>
</feature>
<evidence type="ECO:0000256" key="8">
    <source>
        <dbReference type="RuleBase" id="RU363013"/>
    </source>
</evidence>
<keyword evidence="3 7" id="KW-0312">Gluconeogenesis</keyword>
<dbReference type="UniPathway" id="UPA00109">
    <property type="reaction ID" value="UER00189"/>
</dbReference>
<proteinExistence type="inferred from homology"/>
<dbReference type="Gene3D" id="3.20.20.70">
    <property type="entry name" value="Aldolase class I"/>
    <property type="match status" value="1"/>
</dbReference>
<comment type="pathway">
    <text evidence="1 7 8">Carbohydrate degradation; glycolysis; D-glyceraldehyde 3-phosphate from glycerone phosphate: step 1/1.</text>
</comment>
<evidence type="ECO:0000256" key="4">
    <source>
        <dbReference type="ARBA" id="ARBA00022490"/>
    </source>
</evidence>
<feature type="binding site" evidence="7">
    <location>
        <position position="174"/>
    </location>
    <ligand>
        <name>substrate</name>
    </ligand>
</feature>
<dbReference type="CDD" id="cd00311">
    <property type="entry name" value="TIM"/>
    <property type="match status" value="1"/>
</dbReference>